<dbReference type="InterPro" id="IPR017853">
    <property type="entry name" value="GH"/>
</dbReference>
<dbReference type="PANTHER" id="PTHR31468:SF14">
    <property type="entry name" value="1,3-BETA-GLUCANOSYLTRANSFERASE GAS4"/>
    <property type="match status" value="1"/>
</dbReference>
<dbReference type="GO" id="GO:0009277">
    <property type="term" value="C:fungal-type cell wall"/>
    <property type="evidence" value="ECO:0007669"/>
    <property type="project" value="UniProtKB-ARBA"/>
</dbReference>
<dbReference type="EC" id="2.4.1.-" evidence="12"/>
<evidence type="ECO:0000256" key="5">
    <source>
        <dbReference type="ARBA" id="ARBA00022679"/>
    </source>
</evidence>
<dbReference type="RefSeq" id="XP_037145419.1">
    <property type="nucleotide sequence ID" value="XM_037289524.1"/>
</dbReference>
<dbReference type="Proteomes" id="UP000509704">
    <property type="component" value="Chromosome 6"/>
</dbReference>
<evidence type="ECO:0000313" key="13">
    <source>
        <dbReference type="EMBL" id="QLG73693.1"/>
    </source>
</evidence>
<proteinExistence type="inferred from homology"/>
<evidence type="ECO:0000256" key="10">
    <source>
        <dbReference type="ARBA" id="ARBA00023288"/>
    </source>
</evidence>
<dbReference type="GO" id="GO:0031505">
    <property type="term" value="P:fungal-type cell wall organization"/>
    <property type="evidence" value="ECO:0007669"/>
    <property type="project" value="TreeGrafter"/>
</dbReference>
<dbReference type="GO" id="GO:0005886">
    <property type="term" value="C:plasma membrane"/>
    <property type="evidence" value="ECO:0007669"/>
    <property type="project" value="UniProtKB-SubCell"/>
</dbReference>
<dbReference type="OrthoDB" id="421038at2759"/>
<keyword evidence="11" id="KW-0961">Cell wall biogenesis/degradation</keyword>
<dbReference type="GeneID" id="59237452"/>
<evidence type="ECO:0000256" key="3">
    <source>
        <dbReference type="ARBA" id="ARBA00007528"/>
    </source>
</evidence>
<keyword evidence="9" id="KW-0325">Glycoprotein</keyword>
<dbReference type="EMBL" id="CP058609">
    <property type="protein sequence ID" value="QLG73693.1"/>
    <property type="molecule type" value="Genomic_DNA"/>
</dbReference>
<dbReference type="GO" id="GO:0042124">
    <property type="term" value="F:1,3-beta-glucanosyltransferase activity"/>
    <property type="evidence" value="ECO:0007669"/>
    <property type="project" value="TreeGrafter"/>
</dbReference>
<gene>
    <name evidence="13" type="ORF">HG535_0F02040</name>
</gene>
<evidence type="ECO:0000256" key="2">
    <source>
        <dbReference type="ARBA" id="ARBA00004589"/>
    </source>
</evidence>
<protein>
    <recommendedName>
        <fullName evidence="12">1,3-beta-glucanosyltransferase</fullName>
        <ecNumber evidence="12">2.4.1.-</ecNumber>
    </recommendedName>
</protein>
<dbReference type="FunFam" id="3.20.20.80:FF:000032">
    <property type="entry name" value="1,3-beta-glucanosyltransferase"/>
    <property type="match status" value="1"/>
</dbReference>
<comment type="similarity">
    <text evidence="3 12">Belongs to the glycosyl hydrolase 72 family.</text>
</comment>
<dbReference type="GO" id="GO:0098552">
    <property type="term" value="C:side of membrane"/>
    <property type="evidence" value="ECO:0007669"/>
    <property type="project" value="UniProtKB-KW"/>
</dbReference>
<keyword evidence="8" id="KW-1015">Disulfide bond</keyword>
<keyword evidence="14" id="KW-1185">Reference proteome</keyword>
<keyword evidence="7 12" id="KW-0472">Membrane</keyword>
<keyword evidence="6 12" id="KW-0732">Signal</keyword>
<dbReference type="SUPFAM" id="SSF51445">
    <property type="entry name" value="(Trans)glycosidases"/>
    <property type="match status" value="1"/>
</dbReference>
<evidence type="ECO:0000256" key="4">
    <source>
        <dbReference type="ARBA" id="ARBA00022622"/>
    </source>
</evidence>
<evidence type="ECO:0000256" key="8">
    <source>
        <dbReference type="ARBA" id="ARBA00023157"/>
    </source>
</evidence>
<comment type="function">
    <text evidence="12">Splits internally a 1,3-beta-glucan molecule and transfers the newly generated reducing end (the donor) to the non-reducing end of another 1,3-beta-glucan molecule (the acceptor) forming a 1,3-beta linkage, resulting in the elongation of 1,3-beta-glucan chains in the cell wall.</text>
</comment>
<keyword evidence="4 12" id="KW-0336">GPI-anchor</keyword>
<evidence type="ECO:0000256" key="12">
    <source>
        <dbReference type="RuleBase" id="RU361209"/>
    </source>
</evidence>
<evidence type="ECO:0000256" key="11">
    <source>
        <dbReference type="ARBA" id="ARBA00023316"/>
    </source>
</evidence>
<evidence type="ECO:0000313" key="14">
    <source>
        <dbReference type="Proteomes" id="UP000509704"/>
    </source>
</evidence>
<dbReference type="Gene3D" id="3.20.20.80">
    <property type="entry name" value="Glycosidases"/>
    <property type="match status" value="1"/>
</dbReference>
<name>A0A7H9B5F5_ZYGMR</name>
<evidence type="ECO:0000256" key="9">
    <source>
        <dbReference type="ARBA" id="ARBA00023180"/>
    </source>
</evidence>
<evidence type="ECO:0000256" key="1">
    <source>
        <dbReference type="ARBA" id="ARBA00004196"/>
    </source>
</evidence>
<dbReference type="KEGG" id="zmk:HG535_0F02040"/>
<comment type="subcellular location">
    <subcellularLocation>
        <location evidence="1">Cell envelope</location>
    </subcellularLocation>
    <subcellularLocation>
        <location evidence="12">Cell membrane</location>
        <topology evidence="12">Lipid-anchor</topology>
        <topology evidence="12">GPI-anchor</topology>
    </subcellularLocation>
    <subcellularLocation>
        <location evidence="2">Membrane</location>
        <topology evidence="2">Lipid-anchor</topology>
        <topology evidence="2">GPI-anchor</topology>
    </subcellularLocation>
</comment>
<dbReference type="GO" id="GO:0071970">
    <property type="term" value="P:fungal-type cell wall (1-&gt;3)-beta-D-glucan biosynthetic process"/>
    <property type="evidence" value="ECO:0007669"/>
    <property type="project" value="TreeGrafter"/>
</dbReference>
<feature type="signal peptide" evidence="12">
    <location>
        <begin position="1"/>
        <end position="27"/>
    </location>
</feature>
<keyword evidence="10 12" id="KW-0449">Lipoprotein</keyword>
<accession>A0A7H9B5F5</accession>
<sequence length="484" mass="55111">MILPSGISSVWAAAAFLTFIPMSYVSALIDPIEVDGKQFVYSSTKEPFYIRGVDYQPGDSSDVNYEHDPLTDANVCARDILLFQDLGINTIRIYSVNPDLNHDKCMSMLATAGMYLILDVNSPLPNQHLNRYEPWTSYNPVYLEHVFKVVAQFSHYNNTLGFFAGNEVVNDRRSAQYSPTYIKALVGDMKAYQEEHCERKVPIGYSAADDLNYRVPLASYLECSEDSTNDMSVDFYGVNSYQWCGKQTMQTSGYDKLVDAYRTYSKPVFLSEFGCNRVLPRTFEEISPLYSGDMYTTFSGGLVYEYSQEDNNYGLIQLDDDGNAQILQDFHSLKKQYEKVEMPSREDVEEAIANDPIMSEIDKNHSPLCQSKYENLNIKTKIEKGLASSLIKHGVSVEKGEYVPLTEEDMETTYAISDVDGTDWKTNRRIKAIRDAEPISFKDPSESKDDENFEEPKRNSSDLINVSLWCILFAYLLNFMFCSL</sequence>
<evidence type="ECO:0000256" key="6">
    <source>
        <dbReference type="ARBA" id="ARBA00022729"/>
    </source>
</evidence>
<dbReference type="Pfam" id="PF03198">
    <property type="entry name" value="Glyco_hydro_72"/>
    <property type="match status" value="1"/>
</dbReference>
<keyword evidence="5 12" id="KW-0808">Transferase</keyword>
<feature type="chain" id="PRO_5029035453" description="1,3-beta-glucanosyltransferase" evidence="12">
    <location>
        <begin position="28"/>
        <end position="484"/>
    </location>
</feature>
<organism evidence="13 14">
    <name type="scientific">Zygotorulaspora mrakii</name>
    <name type="common">Zygosaccharomyces mrakii</name>
    <dbReference type="NCBI Taxonomy" id="42260"/>
    <lineage>
        <taxon>Eukaryota</taxon>
        <taxon>Fungi</taxon>
        <taxon>Dikarya</taxon>
        <taxon>Ascomycota</taxon>
        <taxon>Saccharomycotina</taxon>
        <taxon>Saccharomycetes</taxon>
        <taxon>Saccharomycetales</taxon>
        <taxon>Saccharomycetaceae</taxon>
        <taxon>Zygotorulaspora</taxon>
    </lineage>
</organism>
<dbReference type="PANTHER" id="PTHR31468">
    <property type="entry name" value="1,3-BETA-GLUCANOSYLTRANSFERASE GAS1"/>
    <property type="match status" value="1"/>
</dbReference>
<dbReference type="AlphaFoldDB" id="A0A7H9B5F5"/>
<dbReference type="InterPro" id="IPR004886">
    <property type="entry name" value="Glucanosyltransferase"/>
</dbReference>
<reference evidence="13 14" key="1">
    <citation type="submission" date="2020-07" db="EMBL/GenBank/DDBJ databases">
        <title>The yeast mating-type switching endonuclease HO is a domesticated member of an unorthodox homing genetic element family.</title>
        <authorList>
            <person name="Coughlan A.Y."/>
            <person name="Lombardi L."/>
            <person name="Braun-Galleani S."/>
            <person name="Martos A.R."/>
            <person name="Galeote V."/>
            <person name="Bigey F."/>
            <person name="Dequin S."/>
            <person name="Byrne K.P."/>
            <person name="Wolfe K.H."/>
        </authorList>
    </citation>
    <scope>NUCLEOTIDE SEQUENCE [LARGE SCALE GENOMIC DNA]</scope>
    <source>
        <strain evidence="13 14">NRRL Y-6702</strain>
    </source>
</reference>
<evidence type="ECO:0000256" key="7">
    <source>
        <dbReference type="ARBA" id="ARBA00023136"/>
    </source>
</evidence>